<dbReference type="SUPFAM" id="SSF53756">
    <property type="entry name" value="UDP-Glycosyltransferase/glycogen phosphorylase"/>
    <property type="match status" value="1"/>
</dbReference>
<dbReference type="InterPro" id="IPR001296">
    <property type="entry name" value="Glyco_trans_1"/>
</dbReference>
<dbReference type="Gene3D" id="3.40.50.2000">
    <property type="entry name" value="Glycogen Phosphorylase B"/>
    <property type="match status" value="2"/>
</dbReference>
<gene>
    <name evidence="4" type="ORF">CLIT_14c00580</name>
</gene>
<dbReference type="GO" id="GO:0009103">
    <property type="term" value="P:lipopolysaccharide biosynthetic process"/>
    <property type="evidence" value="ECO:0007669"/>
    <property type="project" value="TreeGrafter"/>
</dbReference>
<dbReference type="PANTHER" id="PTHR46401:SF2">
    <property type="entry name" value="GLYCOSYLTRANSFERASE WBBK-RELATED"/>
    <property type="match status" value="1"/>
</dbReference>
<feature type="domain" description="Glycosyl transferase family 1" evidence="2">
    <location>
        <begin position="188"/>
        <end position="331"/>
    </location>
</feature>
<evidence type="ECO:0000256" key="1">
    <source>
        <dbReference type="ARBA" id="ARBA00022679"/>
    </source>
</evidence>
<keyword evidence="1 4" id="KW-0808">Transferase</keyword>
<dbReference type="Pfam" id="PF13439">
    <property type="entry name" value="Glyco_transf_4"/>
    <property type="match status" value="1"/>
</dbReference>
<evidence type="ECO:0000313" key="5">
    <source>
        <dbReference type="Proteomes" id="UP000027946"/>
    </source>
</evidence>
<dbReference type="InterPro" id="IPR028098">
    <property type="entry name" value="Glyco_trans_4-like_N"/>
</dbReference>
<sequence>MKVLMIEHFSAGNEYSMELCKNLSKHVELTLLTVDNSKIQNDETYLCKKVLCGYGHPLLKRVAIYIRSIIGTFCEAAFGRYDIIHVQTFRIAYVEILMYAILRLMGIKVVHTVHNVIPHEAGIMDSFFYRIMYYLSDALVVHNNATADVLKKRFALAGKKINVVYHGTYDFYKEMGMKKTRGSDGIVKFIQIGKIRKYKGAEILVRAAGAAAKQSRGRFHVVIAGKQEYEFDFEELIKNEGVEDCVEFINGFLPSEELASMMESADACVFPYTNVYGSGALLLSYTFGMPVIVSDIPTFVEETEGGMTGLIFKSEDHEDLANKMIEFINMDDCKKTAYKGVIERLVESKYSWENSALLTSRLYSSIRDRGK</sequence>
<dbReference type="STRING" id="1121324.CLIT_14c00580"/>
<comment type="caution">
    <text evidence="4">The sequence shown here is derived from an EMBL/GenBank/DDBJ whole genome shotgun (WGS) entry which is preliminary data.</text>
</comment>
<dbReference type="OrthoDB" id="134776at2"/>
<evidence type="ECO:0000259" key="2">
    <source>
        <dbReference type="Pfam" id="PF00534"/>
    </source>
</evidence>
<reference evidence="4 5" key="1">
    <citation type="submission" date="2014-03" db="EMBL/GenBank/DDBJ databases">
        <title>Genome sequence of Clostridium litorale W6, DSM 5388.</title>
        <authorList>
            <person name="Poehlein A."/>
            <person name="Jagirdar A."/>
            <person name="Khonsari B."/>
            <person name="Chibani C.M."/>
            <person name="Gutierrez Gutierrez D.A."/>
            <person name="Davydova E."/>
            <person name="Alghaithi H.S."/>
            <person name="Nair K.P."/>
            <person name="Dhamotharan K."/>
            <person name="Chandran L."/>
            <person name="G W."/>
            <person name="Daniel R."/>
        </authorList>
    </citation>
    <scope>NUCLEOTIDE SEQUENCE [LARGE SCALE GENOMIC DNA]</scope>
    <source>
        <strain evidence="4 5">W6</strain>
    </source>
</reference>
<dbReference type="CDD" id="cd03801">
    <property type="entry name" value="GT4_PimA-like"/>
    <property type="match status" value="1"/>
</dbReference>
<dbReference type="Pfam" id="PF00534">
    <property type="entry name" value="Glycos_transf_1"/>
    <property type="match status" value="1"/>
</dbReference>
<accession>A0A069RK75</accession>
<evidence type="ECO:0000313" key="4">
    <source>
        <dbReference type="EMBL" id="KDR94597.1"/>
    </source>
</evidence>
<dbReference type="Proteomes" id="UP000027946">
    <property type="component" value="Unassembled WGS sequence"/>
</dbReference>
<dbReference type="EMBL" id="JJMM01000014">
    <property type="protein sequence ID" value="KDR94597.1"/>
    <property type="molecule type" value="Genomic_DNA"/>
</dbReference>
<dbReference type="eggNOG" id="COG0438">
    <property type="taxonomic scope" value="Bacteria"/>
</dbReference>
<organism evidence="4 5">
    <name type="scientific">Peptoclostridium litorale DSM 5388</name>
    <dbReference type="NCBI Taxonomy" id="1121324"/>
    <lineage>
        <taxon>Bacteria</taxon>
        <taxon>Bacillati</taxon>
        <taxon>Bacillota</taxon>
        <taxon>Clostridia</taxon>
        <taxon>Peptostreptococcales</taxon>
        <taxon>Peptoclostridiaceae</taxon>
        <taxon>Peptoclostridium</taxon>
    </lineage>
</organism>
<dbReference type="RefSeq" id="WP_038266450.1">
    <property type="nucleotide sequence ID" value="NZ_FSRH01000016.1"/>
</dbReference>
<dbReference type="GO" id="GO:0016757">
    <property type="term" value="F:glycosyltransferase activity"/>
    <property type="evidence" value="ECO:0007669"/>
    <property type="project" value="InterPro"/>
</dbReference>
<keyword evidence="5" id="KW-1185">Reference proteome</keyword>
<feature type="domain" description="Glycosyltransferase subfamily 4-like N-terminal" evidence="3">
    <location>
        <begin position="15"/>
        <end position="167"/>
    </location>
</feature>
<protein>
    <submittedName>
        <fullName evidence="4">D-inositol-3-phosphate glycosyltransferase</fullName>
    </submittedName>
</protein>
<name>A0A069RK75_PEPLI</name>
<evidence type="ECO:0000259" key="3">
    <source>
        <dbReference type="Pfam" id="PF13439"/>
    </source>
</evidence>
<dbReference type="PANTHER" id="PTHR46401">
    <property type="entry name" value="GLYCOSYLTRANSFERASE WBBK-RELATED"/>
    <property type="match status" value="1"/>
</dbReference>
<dbReference type="AlphaFoldDB" id="A0A069RK75"/>
<proteinExistence type="predicted"/>